<accession>K1LTJ6</accession>
<dbReference type="GO" id="GO:0016020">
    <property type="term" value="C:membrane"/>
    <property type="evidence" value="ECO:0007669"/>
    <property type="project" value="GOC"/>
</dbReference>
<comment type="pathway">
    <text evidence="7">Bacterial outer membrane biogenesis; LPS lipid A biosynthesis.</text>
</comment>
<dbReference type="InterPro" id="IPR011004">
    <property type="entry name" value="Trimer_LpxA-like_sf"/>
</dbReference>
<dbReference type="PANTHER" id="PTHR43378:SF2">
    <property type="entry name" value="UDP-3-O-ACYLGLUCOSAMINE N-ACYLTRANSFERASE 1, MITOCHONDRIAL-RELATED"/>
    <property type="match status" value="1"/>
</dbReference>
<dbReference type="Proteomes" id="UP000006085">
    <property type="component" value="Unassembled WGS sequence"/>
</dbReference>
<dbReference type="InterPro" id="IPR001451">
    <property type="entry name" value="Hexapep"/>
</dbReference>
<keyword evidence="10" id="KW-1185">Reference proteome</keyword>
<dbReference type="OrthoDB" id="9784739at2"/>
<dbReference type="PANTHER" id="PTHR43378">
    <property type="entry name" value="UDP-3-O-ACYLGLUCOSAMINE N-ACYLTRANSFERASE"/>
    <property type="match status" value="1"/>
</dbReference>
<gene>
    <name evidence="7" type="primary">lpxD</name>
    <name evidence="9" type="ORF">HMPREF9699_01766</name>
</gene>
<reference evidence="9 10" key="1">
    <citation type="submission" date="2012-07" db="EMBL/GenBank/DDBJ databases">
        <title>The Genome Sequence of Bergeyella zoohelcum ATCC 43767.</title>
        <authorList>
            <consortium name="The Broad Institute Genome Sequencing Platform"/>
            <person name="Earl A."/>
            <person name="Ward D."/>
            <person name="Feldgarden M."/>
            <person name="Gevers D."/>
            <person name="Huys G."/>
            <person name="Walker B."/>
            <person name="Young S.K."/>
            <person name="Zeng Q."/>
            <person name="Gargeya S."/>
            <person name="Fitzgerald M."/>
            <person name="Haas B."/>
            <person name="Abouelleil A."/>
            <person name="Alvarado L."/>
            <person name="Arachchi H.M."/>
            <person name="Berlin A.M."/>
            <person name="Chapman S.B."/>
            <person name="Goldberg J."/>
            <person name="Griggs A."/>
            <person name="Gujja S."/>
            <person name="Hansen M."/>
            <person name="Howarth C."/>
            <person name="Imamovic A."/>
            <person name="Larimer J."/>
            <person name="McCowen C."/>
            <person name="Montmayeur A."/>
            <person name="Murphy C."/>
            <person name="Neiman D."/>
            <person name="Pearson M."/>
            <person name="Priest M."/>
            <person name="Roberts A."/>
            <person name="Saif S."/>
            <person name="Shea T."/>
            <person name="Sisk P."/>
            <person name="Sykes S."/>
            <person name="Wortman J."/>
            <person name="Nusbaum C."/>
            <person name="Birren B."/>
        </authorList>
    </citation>
    <scope>NUCLEOTIDE SEQUENCE [LARGE SCALE GENOMIC DNA]</scope>
    <source>
        <strain evidence="9 10">ATCC 43767</strain>
    </source>
</reference>
<dbReference type="EMBL" id="AGYA01000028">
    <property type="protein sequence ID" value="EKB55452.1"/>
    <property type="molecule type" value="Genomic_DNA"/>
</dbReference>
<evidence type="ECO:0000256" key="1">
    <source>
        <dbReference type="ARBA" id="ARBA00022516"/>
    </source>
</evidence>
<dbReference type="CDD" id="cd03352">
    <property type="entry name" value="LbH_LpxD"/>
    <property type="match status" value="1"/>
</dbReference>
<keyword evidence="6 7" id="KW-0012">Acyltransferase</keyword>
<keyword evidence="1 7" id="KW-0444">Lipid biosynthesis</keyword>
<dbReference type="AlphaFoldDB" id="K1LTJ6"/>
<dbReference type="NCBIfam" id="NF002060">
    <property type="entry name" value="PRK00892.1"/>
    <property type="match status" value="1"/>
</dbReference>
<dbReference type="Gene3D" id="3.40.1390.10">
    <property type="entry name" value="MurE/MurF, N-terminal domain"/>
    <property type="match status" value="1"/>
</dbReference>
<evidence type="ECO:0000256" key="6">
    <source>
        <dbReference type="ARBA" id="ARBA00023315"/>
    </source>
</evidence>
<sequence length="354" mass="38589">MNIKIKKLYICKIMEFTASQIASLINGRIIGDENRAITGVSPIEKGEEGHLSFISQEKFVHFLENTPCSVLVVSEKFIQENKDYSPTLIAVDDAYLSFQILLNMYQEMKGKKSGIEENVFIHDTATLGENIYIGAFTYISAKARIGENTQIAPQVFIGNSVKIGKNCQIHSGVRIHEYSVIGDNCVIHSNTVIGSDGFGFQPSANGYSKIPQLGNVVIEDDVEIGSNCTIDRGTIGSTTIGKGTKMDNLIQIAHNVSIGKHNVIASQAGIAGSTVIGDWNMIGGQVGIVGHISIGNQVKIQAQSGVNSHVKDKETLYGSPAIKAGDYRRNYVHFKHLDALVKRIDELEKKLAHN</sequence>
<comment type="similarity">
    <text evidence="7">Belongs to the transferase hexapeptide repeat family. LpxD subfamily.</text>
</comment>
<dbReference type="Pfam" id="PF00132">
    <property type="entry name" value="Hexapep"/>
    <property type="match status" value="1"/>
</dbReference>
<dbReference type="STRING" id="883096.HMPREF9699_01766"/>
<evidence type="ECO:0000256" key="2">
    <source>
        <dbReference type="ARBA" id="ARBA00022556"/>
    </source>
</evidence>
<evidence type="ECO:0000259" key="8">
    <source>
        <dbReference type="Pfam" id="PF04613"/>
    </source>
</evidence>
<keyword evidence="3 7" id="KW-0808">Transferase</keyword>
<evidence type="ECO:0000313" key="9">
    <source>
        <dbReference type="EMBL" id="EKB55452.1"/>
    </source>
</evidence>
<proteinExistence type="inferred from homology"/>
<protein>
    <recommendedName>
        <fullName evidence="7">UDP-3-O-acylglucosamine N-acyltransferase</fullName>
        <ecNumber evidence="7">2.3.1.191</ecNumber>
    </recommendedName>
</protein>
<evidence type="ECO:0000313" key="10">
    <source>
        <dbReference type="Proteomes" id="UP000006085"/>
    </source>
</evidence>
<keyword evidence="2 7" id="KW-0441">Lipid A biosynthesis</keyword>
<name>K1LTJ6_9FLAO</name>
<dbReference type="PATRIC" id="fig|883096.3.peg.1816"/>
<dbReference type="GO" id="GO:0009245">
    <property type="term" value="P:lipid A biosynthetic process"/>
    <property type="evidence" value="ECO:0007669"/>
    <property type="project" value="UniProtKB-UniRule"/>
</dbReference>
<dbReference type="Gene3D" id="1.20.5.170">
    <property type="match status" value="1"/>
</dbReference>
<evidence type="ECO:0000256" key="3">
    <source>
        <dbReference type="ARBA" id="ARBA00022679"/>
    </source>
</evidence>
<organism evidence="9 10">
    <name type="scientific">Bergeyella zoohelcum ATCC 43767</name>
    <dbReference type="NCBI Taxonomy" id="883096"/>
    <lineage>
        <taxon>Bacteria</taxon>
        <taxon>Pseudomonadati</taxon>
        <taxon>Bacteroidota</taxon>
        <taxon>Flavobacteriia</taxon>
        <taxon>Flavobacteriales</taxon>
        <taxon>Weeksellaceae</taxon>
        <taxon>Bergeyella</taxon>
    </lineage>
</organism>
<dbReference type="NCBIfam" id="TIGR01853">
    <property type="entry name" value="lipid_A_lpxD"/>
    <property type="match status" value="1"/>
</dbReference>
<dbReference type="HAMAP" id="MF_00523">
    <property type="entry name" value="LpxD"/>
    <property type="match status" value="1"/>
</dbReference>
<dbReference type="Gene3D" id="2.160.10.10">
    <property type="entry name" value="Hexapeptide repeat proteins"/>
    <property type="match status" value="1"/>
</dbReference>
<evidence type="ECO:0000256" key="5">
    <source>
        <dbReference type="ARBA" id="ARBA00023098"/>
    </source>
</evidence>
<evidence type="ECO:0000256" key="7">
    <source>
        <dbReference type="HAMAP-Rule" id="MF_00523"/>
    </source>
</evidence>
<feature type="domain" description="UDP-3-O-[3-hydroxymyristoyl] glucosamine N-acyltransferase non-repeat region" evidence="8">
    <location>
        <begin position="35"/>
        <end position="103"/>
    </location>
</feature>
<dbReference type="GO" id="GO:0103118">
    <property type="term" value="F:UDP-3-O-[(3R)-3-hydroxyacyl]-glucosamine N-acyltransferase activity"/>
    <property type="evidence" value="ECO:0007669"/>
    <property type="project" value="UniProtKB-EC"/>
</dbReference>
<evidence type="ECO:0000256" key="4">
    <source>
        <dbReference type="ARBA" id="ARBA00022737"/>
    </source>
</evidence>
<dbReference type="UniPathway" id="UPA00973"/>
<dbReference type="SUPFAM" id="SSF51161">
    <property type="entry name" value="Trimeric LpxA-like enzymes"/>
    <property type="match status" value="1"/>
</dbReference>
<comment type="caution">
    <text evidence="9">The sequence shown here is derived from an EMBL/GenBank/DDBJ whole genome shotgun (WGS) entry which is preliminary data.</text>
</comment>
<comment type="function">
    <text evidence="7">Catalyzes the N-acylation of UDP-3-O-acylglucosamine using 3-hydroxyacyl-ACP as the acyl donor. Is involved in the biosynthesis of lipid A, a phosphorylated glycolipid that anchors the lipopolysaccharide to the outer membrane of the cell.</text>
</comment>
<dbReference type="InterPro" id="IPR007691">
    <property type="entry name" value="LpxD"/>
</dbReference>
<keyword evidence="4 7" id="KW-0677">Repeat</keyword>
<dbReference type="InterPro" id="IPR020573">
    <property type="entry name" value="UDP_GlcNAc_AcTrfase_non-rep"/>
</dbReference>
<dbReference type="EC" id="2.3.1.191" evidence="7"/>
<feature type="active site" description="Proton acceptor" evidence="7">
    <location>
        <position position="254"/>
    </location>
</feature>
<dbReference type="HOGENOM" id="CLU_049865_0_0_10"/>
<dbReference type="Pfam" id="PF04613">
    <property type="entry name" value="LpxD"/>
    <property type="match status" value="1"/>
</dbReference>
<dbReference type="eggNOG" id="COG1044">
    <property type="taxonomic scope" value="Bacteria"/>
</dbReference>
<comment type="subunit">
    <text evidence="7">Homotrimer.</text>
</comment>
<comment type="catalytic activity">
    <reaction evidence="7">
        <text>a UDP-3-O-[(3R)-3-hydroxyacyl]-alpha-D-glucosamine + a (3R)-hydroxyacyl-[ACP] = a UDP-2-N,3-O-bis[(3R)-3-hydroxyacyl]-alpha-D-glucosamine + holo-[ACP] + H(+)</text>
        <dbReference type="Rhea" id="RHEA:53836"/>
        <dbReference type="Rhea" id="RHEA-COMP:9685"/>
        <dbReference type="Rhea" id="RHEA-COMP:9945"/>
        <dbReference type="ChEBI" id="CHEBI:15378"/>
        <dbReference type="ChEBI" id="CHEBI:64479"/>
        <dbReference type="ChEBI" id="CHEBI:78827"/>
        <dbReference type="ChEBI" id="CHEBI:137740"/>
        <dbReference type="ChEBI" id="CHEBI:137748"/>
        <dbReference type="EC" id="2.3.1.191"/>
    </reaction>
</comment>
<keyword evidence="5 7" id="KW-0443">Lipid metabolism</keyword>
<dbReference type="GO" id="GO:0016410">
    <property type="term" value="F:N-acyltransferase activity"/>
    <property type="evidence" value="ECO:0007669"/>
    <property type="project" value="InterPro"/>
</dbReference>